<evidence type="ECO:0000256" key="5">
    <source>
        <dbReference type="SAM" id="MobiDB-lite"/>
    </source>
</evidence>
<dbReference type="ExpressionAtlas" id="A0A6I8V509">
    <property type="expression patterns" value="baseline"/>
</dbReference>
<dbReference type="SUPFAM" id="SSF57850">
    <property type="entry name" value="RING/U-box"/>
    <property type="match status" value="1"/>
</dbReference>
<proteinExistence type="predicted"/>
<reference evidence="8 9" key="1">
    <citation type="submission" date="2025-04" db="UniProtKB">
        <authorList>
            <consortium name="RefSeq"/>
        </authorList>
    </citation>
    <scope>IDENTIFICATION</scope>
    <source>
        <strain evidence="8 9">MV-25-SWS-2005</strain>
        <tissue evidence="8 9">Whole body</tissue>
    </source>
</reference>
<evidence type="ECO:0000313" key="8">
    <source>
        <dbReference type="RefSeq" id="XP_003736138.2"/>
    </source>
</evidence>
<dbReference type="InterPro" id="IPR000433">
    <property type="entry name" value="Znf_ZZ"/>
</dbReference>
<evidence type="ECO:0000313" key="9">
    <source>
        <dbReference type="RefSeq" id="XP_015035242.2"/>
    </source>
</evidence>
<evidence type="ECO:0000256" key="3">
    <source>
        <dbReference type="ARBA" id="ARBA00022833"/>
    </source>
</evidence>
<evidence type="ECO:0000256" key="4">
    <source>
        <dbReference type="PROSITE-ProRule" id="PRU00228"/>
    </source>
</evidence>
<name>A0A6I8V509_DROPS</name>
<feature type="compositionally biased region" description="Low complexity" evidence="5">
    <location>
        <begin position="722"/>
        <end position="733"/>
    </location>
</feature>
<protein>
    <recommendedName>
        <fullName evidence="6">ZZ-type domain-containing protein</fullName>
    </recommendedName>
</protein>
<dbReference type="AlphaFoldDB" id="A0A6I8V509"/>
<evidence type="ECO:0000256" key="2">
    <source>
        <dbReference type="ARBA" id="ARBA00022771"/>
    </source>
</evidence>
<dbReference type="KEGG" id="dpo:4818133"/>
<dbReference type="PROSITE" id="PS50135">
    <property type="entry name" value="ZF_ZZ_2"/>
    <property type="match status" value="1"/>
</dbReference>
<feature type="compositionally biased region" description="Acidic residues" evidence="5">
    <location>
        <begin position="692"/>
        <end position="705"/>
    </location>
</feature>
<evidence type="ECO:0000256" key="1">
    <source>
        <dbReference type="ARBA" id="ARBA00022723"/>
    </source>
</evidence>
<sequence length="796" mass="87203">MDHHPILELRPSGMMDLIGFEEPSVADTAGSDAVHVLPDRHIGFPCRQCQRADYRGLRHSCFFCKDYHLCGNCFASNNRPESPHHKYYHIMQVFYTRTAYELFFGGEPYTGTGDWQSFQCALCLQLGFTIQTLYQHLLQSHRDHPDHRDYLLMTYSYYFVDRSSGNAPPTPPTAADQPPPGSVVLPDRDEDNVPIIELEIIRTAQVEPARSANREAAAAAVRAAARSAATVAATAAARSAAIAAARSAATAATTATVAGVGTGASNDEMEQVARALRDVRDRLRSLDPNSDSYEALCTGLLMRARCLHELYALSSNTVGIESDVDRVTRQIERDAFTRLYGSQSTFVLGEVPSPAASSGLVPLIRQQWPATAPPVAGGRAAATRRPSPEFVHPALNFPRRQSGNQFVPISFRGSQASAAARYEALNHYAIFRGTHQAEREPHGAQAGVPIRIPTSTQTAVAAPPPPPPNTGTTITELPVDVAEPDPPENPIDKLDLNDGRFLSSRLKERFEKMPENTEEEGKVAKARLVDAVFCSMLSEKDLTSVPVDLLLMQEMGSTATTTVAANEPKPLEDPLTVACGAEEGLNQVPRLMQLAQNAIRAPESAVDPMIKYFNGLVDYNNWLGRFTNSVKAKKGATEIEAKEESKEPEAQPTSSNRYLENILQISSSGNNGQDGDDDPNDQNPIVFIDRNDGDDEDDDSNDDDSNDSKMGNYFANDDDDNGNMADNDTNDDASNTYPYEINVFVEPEGHNQQPVDNLPAAPAIIEGELSGSEVSYDEDADLYNEVYDYDYHIWED</sequence>
<keyword evidence="7" id="KW-1185">Reference proteome</keyword>
<dbReference type="CDD" id="cd02338">
    <property type="entry name" value="ZZ_PCMF_like"/>
    <property type="match status" value="1"/>
</dbReference>
<accession>A0A6I8V509</accession>
<feature type="domain" description="ZZ-type" evidence="6">
    <location>
        <begin position="41"/>
        <end position="99"/>
    </location>
</feature>
<gene>
    <name evidence="8 9" type="primary">LOC4818133</name>
</gene>
<keyword evidence="1" id="KW-0479">Metal-binding</keyword>
<feature type="region of interest" description="Disordered" evidence="5">
    <location>
        <begin position="666"/>
        <end position="733"/>
    </location>
</feature>
<dbReference type="InterPro" id="IPR043145">
    <property type="entry name" value="Znf_ZZ_sf"/>
</dbReference>
<dbReference type="RefSeq" id="XP_015035242.2">
    <property type="nucleotide sequence ID" value="XM_015179756.2"/>
</dbReference>
<dbReference type="Proteomes" id="UP000001819">
    <property type="component" value="Chromosome 4"/>
</dbReference>
<dbReference type="RefSeq" id="XP_003736138.2">
    <property type="nucleotide sequence ID" value="XM_003736090.3"/>
</dbReference>
<evidence type="ECO:0000259" key="6">
    <source>
        <dbReference type="PROSITE" id="PS50135"/>
    </source>
</evidence>
<evidence type="ECO:0000313" key="7">
    <source>
        <dbReference type="Proteomes" id="UP000001819"/>
    </source>
</evidence>
<keyword evidence="3" id="KW-0862">Zinc</keyword>
<organism evidence="7 8">
    <name type="scientific">Drosophila pseudoobscura pseudoobscura</name>
    <name type="common">Fruit fly</name>
    <dbReference type="NCBI Taxonomy" id="46245"/>
    <lineage>
        <taxon>Eukaryota</taxon>
        <taxon>Metazoa</taxon>
        <taxon>Ecdysozoa</taxon>
        <taxon>Arthropoda</taxon>
        <taxon>Hexapoda</taxon>
        <taxon>Insecta</taxon>
        <taxon>Pterygota</taxon>
        <taxon>Neoptera</taxon>
        <taxon>Endopterygota</taxon>
        <taxon>Diptera</taxon>
        <taxon>Brachycera</taxon>
        <taxon>Muscomorpha</taxon>
        <taxon>Ephydroidea</taxon>
        <taxon>Drosophilidae</taxon>
        <taxon>Drosophila</taxon>
        <taxon>Sophophora</taxon>
    </lineage>
</organism>
<dbReference type="Gene3D" id="3.30.60.90">
    <property type="match status" value="1"/>
</dbReference>
<keyword evidence="2 4" id="KW-0863">Zinc-finger</keyword>
<dbReference type="GO" id="GO:0008270">
    <property type="term" value="F:zinc ion binding"/>
    <property type="evidence" value="ECO:0007669"/>
    <property type="project" value="UniProtKB-KW"/>
</dbReference>